<evidence type="ECO:0000256" key="2">
    <source>
        <dbReference type="ARBA" id="ARBA00023125"/>
    </source>
</evidence>
<dbReference type="GO" id="GO:0003700">
    <property type="term" value="F:DNA-binding transcription factor activity"/>
    <property type="evidence" value="ECO:0007669"/>
    <property type="project" value="InterPro"/>
</dbReference>
<evidence type="ECO:0000256" key="1">
    <source>
        <dbReference type="ARBA" id="ARBA00023015"/>
    </source>
</evidence>
<dbReference type="RefSeq" id="WP_074801691.1">
    <property type="nucleotide sequence ID" value="NZ_CABHEA010000020.1"/>
</dbReference>
<accession>A0A1I4Q676</accession>
<evidence type="ECO:0000256" key="3">
    <source>
        <dbReference type="ARBA" id="ARBA00023163"/>
    </source>
</evidence>
<dbReference type="Pfam" id="PF00392">
    <property type="entry name" value="GntR"/>
    <property type="match status" value="1"/>
</dbReference>
<dbReference type="Proteomes" id="UP000195024">
    <property type="component" value="Unassembled WGS sequence"/>
</dbReference>
<dbReference type="Pfam" id="PF07702">
    <property type="entry name" value="UTRA"/>
    <property type="match status" value="1"/>
</dbReference>
<gene>
    <name evidence="5" type="ORF">A5802_000032</name>
</gene>
<evidence type="ECO:0000259" key="4">
    <source>
        <dbReference type="PROSITE" id="PS50949"/>
    </source>
</evidence>
<dbReference type="CDD" id="cd07377">
    <property type="entry name" value="WHTH_GntR"/>
    <property type="match status" value="1"/>
</dbReference>
<evidence type="ECO:0000313" key="6">
    <source>
        <dbReference type="Proteomes" id="UP000195024"/>
    </source>
</evidence>
<keyword evidence="3" id="KW-0804">Transcription</keyword>
<dbReference type="PANTHER" id="PTHR44846:SF1">
    <property type="entry name" value="MANNOSYL-D-GLYCERATE TRANSPORT_METABOLISM SYSTEM REPRESSOR MNGR-RELATED"/>
    <property type="match status" value="1"/>
</dbReference>
<dbReference type="SMART" id="SM00866">
    <property type="entry name" value="UTRA"/>
    <property type="match status" value="1"/>
</dbReference>
<dbReference type="PANTHER" id="PTHR44846">
    <property type="entry name" value="MANNOSYL-D-GLYCERATE TRANSPORT/METABOLISM SYSTEM REPRESSOR MNGR-RELATED"/>
    <property type="match status" value="1"/>
</dbReference>
<keyword evidence="1" id="KW-0805">Transcription regulation</keyword>
<keyword evidence="2" id="KW-0238">DNA-binding</keyword>
<dbReference type="Gene3D" id="1.10.10.10">
    <property type="entry name" value="Winged helix-like DNA-binding domain superfamily/Winged helix DNA-binding domain"/>
    <property type="match status" value="1"/>
</dbReference>
<dbReference type="SUPFAM" id="SSF46785">
    <property type="entry name" value="Winged helix' DNA-binding domain"/>
    <property type="match status" value="1"/>
</dbReference>
<evidence type="ECO:0000313" key="5">
    <source>
        <dbReference type="EMBL" id="OTP26321.1"/>
    </source>
</evidence>
<dbReference type="InterPro" id="IPR011663">
    <property type="entry name" value="UTRA"/>
</dbReference>
<dbReference type="PRINTS" id="PR00035">
    <property type="entry name" value="HTHGNTR"/>
</dbReference>
<dbReference type="InterPro" id="IPR036390">
    <property type="entry name" value="WH_DNA-bd_sf"/>
</dbReference>
<feature type="domain" description="HTH gntR-type" evidence="4">
    <location>
        <begin position="8"/>
        <end position="75"/>
    </location>
</feature>
<dbReference type="InterPro" id="IPR028978">
    <property type="entry name" value="Chorismate_lyase_/UTRA_dom_sf"/>
</dbReference>
<dbReference type="EMBL" id="NGMS01000001">
    <property type="protein sequence ID" value="OTP26321.1"/>
    <property type="molecule type" value="Genomic_DNA"/>
</dbReference>
<dbReference type="Gene3D" id="3.40.1410.10">
    <property type="entry name" value="Chorismate lyase-like"/>
    <property type="match status" value="1"/>
</dbReference>
<organism evidence="5 6">
    <name type="scientific">Enterococcus mundtii</name>
    <dbReference type="NCBI Taxonomy" id="53346"/>
    <lineage>
        <taxon>Bacteria</taxon>
        <taxon>Bacillati</taxon>
        <taxon>Bacillota</taxon>
        <taxon>Bacilli</taxon>
        <taxon>Lactobacillales</taxon>
        <taxon>Enterococcaceae</taxon>
        <taxon>Enterococcus</taxon>
    </lineage>
</organism>
<dbReference type="GO" id="GO:0045892">
    <property type="term" value="P:negative regulation of DNA-templated transcription"/>
    <property type="evidence" value="ECO:0007669"/>
    <property type="project" value="TreeGrafter"/>
</dbReference>
<dbReference type="InterPro" id="IPR000524">
    <property type="entry name" value="Tscrpt_reg_HTH_GntR"/>
</dbReference>
<dbReference type="SUPFAM" id="SSF64288">
    <property type="entry name" value="Chorismate lyase-like"/>
    <property type="match status" value="1"/>
</dbReference>
<sequence length="247" mass="28266">MENSRKGKPLYYQLVDVLKKRIEAEMIPHDKLLSERELCLYYGVSRTTVRLALRELETLGYIYKKHGKGTFVSDLSHQAASLAGAYSFTEEMLALGRTPKTIILAFEKQAATKQLAERLNLNLGEAIFKIKRLRLADDVPLMVERSYLPAKLFLGLDLPILESKPLYDVFLEDFDQHVQVAEEEFYASIVYANDAELLHICDGAPILHLKRTTFNSKNEIIEYTDSVARADQFHYKIRHVRSNLGGK</sequence>
<dbReference type="InterPro" id="IPR050679">
    <property type="entry name" value="Bact_HTH_transcr_reg"/>
</dbReference>
<dbReference type="PROSITE" id="PS50949">
    <property type="entry name" value="HTH_GNTR"/>
    <property type="match status" value="1"/>
</dbReference>
<proteinExistence type="predicted"/>
<name>A0A1I4Q676_ENTMU</name>
<dbReference type="AlphaFoldDB" id="A0A1I4Q676"/>
<dbReference type="SMART" id="SM00345">
    <property type="entry name" value="HTH_GNTR"/>
    <property type="match status" value="1"/>
</dbReference>
<comment type="caution">
    <text evidence="5">The sequence shown here is derived from an EMBL/GenBank/DDBJ whole genome shotgun (WGS) entry which is preliminary data.</text>
</comment>
<reference evidence="5 6" key="1">
    <citation type="submission" date="2017-05" db="EMBL/GenBank/DDBJ databases">
        <title>The Genome Sequence of Enterococcus mundtii 6B1_DIV0119.</title>
        <authorList>
            <consortium name="The Broad Institute Genomics Platform"/>
            <consortium name="The Broad Institute Genomic Center for Infectious Diseases"/>
            <person name="Earl A."/>
            <person name="Manson A."/>
            <person name="Schwartman J."/>
            <person name="Gilmore M."/>
            <person name="Abouelleil A."/>
            <person name="Cao P."/>
            <person name="Chapman S."/>
            <person name="Cusick C."/>
            <person name="Shea T."/>
            <person name="Young S."/>
            <person name="Neafsey D."/>
            <person name="Nusbaum C."/>
            <person name="Birren B."/>
        </authorList>
    </citation>
    <scope>NUCLEOTIDE SEQUENCE [LARGE SCALE GENOMIC DNA]</scope>
    <source>
        <strain evidence="5 6">6B1_DIV0119</strain>
    </source>
</reference>
<dbReference type="GO" id="GO:0003677">
    <property type="term" value="F:DNA binding"/>
    <property type="evidence" value="ECO:0007669"/>
    <property type="project" value="UniProtKB-KW"/>
</dbReference>
<dbReference type="InterPro" id="IPR036388">
    <property type="entry name" value="WH-like_DNA-bd_sf"/>
</dbReference>
<protein>
    <submittedName>
        <fullName evidence="5">GntR family transcriptional regulator</fullName>
    </submittedName>
</protein>